<gene>
    <name evidence="2" type="ORF">EZS28_014522</name>
</gene>
<protein>
    <recommendedName>
        <fullName evidence="4">Tyr recombinase domain-containing protein</fullName>
    </recommendedName>
</protein>
<evidence type="ECO:0000256" key="1">
    <source>
        <dbReference type="SAM" id="MobiDB-lite"/>
    </source>
</evidence>
<organism evidence="2 3">
    <name type="scientific">Streblomastix strix</name>
    <dbReference type="NCBI Taxonomy" id="222440"/>
    <lineage>
        <taxon>Eukaryota</taxon>
        <taxon>Metamonada</taxon>
        <taxon>Preaxostyla</taxon>
        <taxon>Oxymonadida</taxon>
        <taxon>Streblomastigidae</taxon>
        <taxon>Streblomastix</taxon>
    </lineage>
</organism>
<name>A0A5J4W5L0_9EUKA</name>
<dbReference type="InterPro" id="IPR011010">
    <property type="entry name" value="DNA_brk_join_enz"/>
</dbReference>
<feature type="region of interest" description="Disordered" evidence="1">
    <location>
        <begin position="312"/>
        <end position="332"/>
    </location>
</feature>
<dbReference type="PANTHER" id="PTHR33050">
    <property type="entry name" value="REVERSE TRANSCRIPTASE DOMAIN-CONTAINING PROTEIN"/>
    <property type="match status" value="1"/>
</dbReference>
<dbReference type="SUPFAM" id="SSF56672">
    <property type="entry name" value="DNA/RNA polymerases"/>
    <property type="match status" value="1"/>
</dbReference>
<dbReference type="SUPFAM" id="SSF56349">
    <property type="entry name" value="DNA breaking-rejoining enzymes"/>
    <property type="match status" value="1"/>
</dbReference>
<dbReference type="InterPro" id="IPR043502">
    <property type="entry name" value="DNA/RNA_pol_sf"/>
</dbReference>
<evidence type="ECO:0008006" key="4">
    <source>
        <dbReference type="Google" id="ProtNLM"/>
    </source>
</evidence>
<dbReference type="InterPro" id="IPR052055">
    <property type="entry name" value="Hepadnavirus_pol/RT"/>
</dbReference>
<accession>A0A5J4W5L0</accession>
<dbReference type="PANTHER" id="PTHR33050:SF7">
    <property type="entry name" value="RIBONUCLEASE H"/>
    <property type="match status" value="1"/>
</dbReference>
<dbReference type="Proteomes" id="UP000324800">
    <property type="component" value="Unassembled WGS sequence"/>
</dbReference>
<dbReference type="CDD" id="cd09275">
    <property type="entry name" value="RNase_HI_RT_DIRS1"/>
    <property type="match status" value="1"/>
</dbReference>
<dbReference type="EMBL" id="SNRW01003400">
    <property type="protein sequence ID" value="KAA6389952.1"/>
    <property type="molecule type" value="Genomic_DNA"/>
</dbReference>
<feature type="region of interest" description="Disordered" evidence="1">
    <location>
        <begin position="1153"/>
        <end position="1173"/>
    </location>
</feature>
<dbReference type="GO" id="GO:0003677">
    <property type="term" value="F:DNA binding"/>
    <property type="evidence" value="ECO:0007669"/>
    <property type="project" value="InterPro"/>
</dbReference>
<dbReference type="OrthoDB" id="115435at2759"/>
<feature type="compositionally biased region" description="Polar residues" evidence="1">
    <location>
        <begin position="864"/>
        <end position="873"/>
    </location>
</feature>
<proteinExistence type="predicted"/>
<dbReference type="AlphaFoldDB" id="A0A5J4W5L0"/>
<feature type="region of interest" description="Disordered" evidence="1">
    <location>
        <begin position="855"/>
        <end position="876"/>
    </location>
</feature>
<reference evidence="2 3" key="1">
    <citation type="submission" date="2019-03" db="EMBL/GenBank/DDBJ databases">
        <title>Single cell metagenomics reveals metabolic interactions within the superorganism composed of flagellate Streblomastix strix and complex community of Bacteroidetes bacteria on its surface.</title>
        <authorList>
            <person name="Treitli S.C."/>
            <person name="Kolisko M."/>
            <person name="Husnik F."/>
            <person name="Keeling P."/>
            <person name="Hampl V."/>
        </authorList>
    </citation>
    <scope>NUCLEOTIDE SEQUENCE [LARGE SCALE GENOMIC DNA]</scope>
    <source>
        <strain evidence="2">ST1C</strain>
    </source>
</reference>
<evidence type="ECO:0000313" key="2">
    <source>
        <dbReference type="EMBL" id="KAA6389952.1"/>
    </source>
</evidence>
<sequence length="1199" mass="137994">MIKIKKNIFPESHISQLTYNTSHNLIPLQPTPHSPQTSIISQSRAFLQLDQREQTLMHIRTQHNNPFHSIQMDKQKLCVGSATHLTQLKTSTKLSVWSMSPFTQRNMLREQDVGIRDPPILQQDVGIRDPPILQKNEDERAGCGDQGSTNLTINQNGLAKCGDQGSTNFADQLESNQYQQKKQLDKRKQGETECLKQQNTSRIATRYGIAYPRVSVLSRSRPANRLRNYIKNKQINGLNLSNWLSNRSQLNRRYYNLPFKYRKRRSRYLNQIITKGTSRSCQHTNWRQTHTLCRCLEANMCRRIGNQRNQSLLDQHSSPLNPRKKHDQFSQVKVERQLISSRQIDRKRTSRRYHREGTSQSVKMDQPVFCNPEERAKKVEEDHGLFSFKQISLCNTLYNGGCLESQINPTTQRLDDQIDLESAFHHIQVDKELRQFLGFSLNQKYFLYKTMCFGVKHVPLVFHKTLRPVIKFIIEVINVRIEGKEVADNQLTDELWMEDISQKVGPRTSKSGRVSGMEDRLRTGSIINDGPQIEENDSNIRIMEKDFTEQAVCESEVPGKLHRFVKLPEIVDQTRRTPSEEIEQDQGLGCANKRMELSCVSQNVGTEGDILVENNDSEEQANLSYSNLTTSDFSNRCVQNQLVSYSDNVTPRLEILFHKKWSSIWHLTNSNQREAVGILCALRRSETYLRERQIRSLKIETDYSSAVYNINRGSAAVALVKLTDRILEKAEDLNLQLHAFHIPGKLNVIPDSLSRLATSGDYQIRQDVLTEAIFALQVRPSIDMFANRRNSKIKTFMTLVLDNQTTGYTQQSETGGSSSCNSGSKQAFSTFVAQPSGASSEVCVCRKKQGRFEARRTNVKSEKTPSTGRNTHSAARGEKGEQLFKWILSRRQFTSEATDKVIEGWHSIWRRHRQRFGEYEEFWVKQEKSWEDIMTVKDPEVVILNFLAQQGRSKSSDANTNACRTAIGMLFKIKGFQEKEINGFALKQMIKKPQQATRKKRKEEPIYKLDILLRYIQSKFGFIEQLSEQEHMGCVISSIMAFTTLRLTEIHKYKATSNEDGSWQLETAVWKGDDYDLSVTFRPVSNKQICPTTWLASRFARRSTDDQTKPLWWRESRKKIASYEYFSKAVHMEMKGAGIQAKNSVTSIRKSSITKSIDQGASQQEVDKASRHKEGAGTVAVHYDMNLIDKLRERLTNFE</sequence>
<comment type="caution">
    <text evidence="2">The sequence shown here is derived from an EMBL/GenBank/DDBJ whole genome shotgun (WGS) entry which is preliminary data.</text>
</comment>
<evidence type="ECO:0000313" key="3">
    <source>
        <dbReference type="Proteomes" id="UP000324800"/>
    </source>
</evidence>